<feature type="domain" description="Glucosamine/galactosamine-6-phosphate isomerase" evidence="3">
    <location>
        <begin position="45"/>
        <end position="262"/>
    </location>
</feature>
<dbReference type="GO" id="GO:0005975">
    <property type="term" value="P:carbohydrate metabolic process"/>
    <property type="evidence" value="ECO:0007669"/>
    <property type="project" value="InterPro"/>
</dbReference>
<organism evidence="4 5">
    <name type="scientific">Diacronema lutheri</name>
    <name type="common">Unicellular marine alga</name>
    <name type="synonym">Monochrysis lutheri</name>
    <dbReference type="NCBI Taxonomy" id="2081491"/>
    <lineage>
        <taxon>Eukaryota</taxon>
        <taxon>Haptista</taxon>
        <taxon>Haptophyta</taxon>
        <taxon>Pavlovophyceae</taxon>
        <taxon>Pavlovales</taxon>
        <taxon>Pavlovaceae</taxon>
        <taxon>Diacronema</taxon>
    </lineage>
</organism>
<feature type="chain" id="PRO_5035278991" description="Glucosamine/galactosamine-6-phosphate isomerase domain-containing protein" evidence="2">
    <location>
        <begin position="21"/>
        <end position="781"/>
    </location>
</feature>
<feature type="region of interest" description="Disordered" evidence="1">
    <location>
        <begin position="281"/>
        <end position="394"/>
    </location>
</feature>
<name>A0A8J6C5M9_DIALT</name>
<evidence type="ECO:0000313" key="4">
    <source>
        <dbReference type="EMBL" id="KAG8462772.1"/>
    </source>
</evidence>
<evidence type="ECO:0000313" key="5">
    <source>
        <dbReference type="Proteomes" id="UP000751190"/>
    </source>
</evidence>
<proteinExistence type="predicted"/>
<feature type="compositionally biased region" description="Low complexity" evidence="1">
    <location>
        <begin position="284"/>
        <end position="307"/>
    </location>
</feature>
<dbReference type="InterPro" id="IPR039104">
    <property type="entry name" value="6PGL"/>
</dbReference>
<evidence type="ECO:0000259" key="3">
    <source>
        <dbReference type="Pfam" id="PF01182"/>
    </source>
</evidence>
<dbReference type="Gene3D" id="3.40.50.1360">
    <property type="match status" value="1"/>
</dbReference>
<dbReference type="EMBL" id="JAGTXO010000019">
    <property type="protein sequence ID" value="KAG8462772.1"/>
    <property type="molecule type" value="Genomic_DNA"/>
</dbReference>
<dbReference type="InterPro" id="IPR006148">
    <property type="entry name" value="Glc/Gal-6P_isomerase"/>
</dbReference>
<sequence>MAAAVLAVALATAFAPPVRSLAGRGASVAMSVAPVEPTRVVVSADADAVAAALCARLEAAAAAAIAERGHFALAIPGGSILKMLEGTSPAWAAQTTLAYVNHKAVAMSDEQLATHAKARKLFLDGWRGVRALVMGGSADAAAEAKAYEAQLRALPPHVLPRAPDGLPIFDLMLIGVGDDGHVGSLYPGRPEVGAAGAEWVLPVEMKVPGSITLSLPVMAHAKEVLIAACGVSDKYPQGKSDAMRRAIEAGDESAGTFPAVGLRGCAVWLVDEAAASKLSDRSSRSYGGYHYPSSSTSSSSPGRYSYPTASSGGAHASQQPPAYTATTSGSSHTANPPPYTAAMSGTAYGANPPHYSTTTSTTTTTTHPPGYNPTMSAPNAYHAPSGGSSSMSPGTAAAAGALAGAAVGYVAGSSSSSSAYGAAGGYVHGAPGSVAYGGAAGSSYGSSNASYHAHHSGGGLLATLVSVALALALTACACALIYRVTQPSRKPPSPTLPQYALGVEAGAAAAFAPPYAAAAAAPPPAPPVDGAHAARVAELTGVGPQTAAQLVRMRHGLQHGAFVLVDDSAQGARPLSPGCVEHSAAGARGPPTVWGDMLATCHELASMVLAVGPPALQPGAAPQPVVWLKFLNDAEPCAIDEHGALRNLLADRQPCGAADLRPSLAPLLAQHEGAPAVPGGRLVVLLLGDLPAEPQLPELAELLRSKAAWVRVSLVVCGDDAQGGAAQLAAALGGLPGVSVCGAYTLARSAAASHGVPLGLAEHVAHALLPSGKAAGYGAAA</sequence>
<keyword evidence="2" id="KW-0732">Signal</keyword>
<dbReference type="PANTHER" id="PTHR11054:SF0">
    <property type="entry name" value="6-PHOSPHOGLUCONOLACTONASE"/>
    <property type="match status" value="1"/>
</dbReference>
<dbReference type="SUPFAM" id="SSF100950">
    <property type="entry name" value="NagB/RpiA/CoA transferase-like"/>
    <property type="match status" value="1"/>
</dbReference>
<protein>
    <recommendedName>
        <fullName evidence="3">Glucosamine/galactosamine-6-phosphate isomerase domain-containing protein</fullName>
    </recommendedName>
</protein>
<dbReference type="AlphaFoldDB" id="A0A8J6C5M9"/>
<gene>
    <name evidence="4" type="ORF">KFE25_004748</name>
</gene>
<accession>A0A8J6C5M9</accession>
<evidence type="ECO:0000256" key="1">
    <source>
        <dbReference type="SAM" id="MobiDB-lite"/>
    </source>
</evidence>
<feature type="signal peptide" evidence="2">
    <location>
        <begin position="1"/>
        <end position="20"/>
    </location>
</feature>
<dbReference type="Pfam" id="PF01182">
    <property type="entry name" value="Glucosamine_iso"/>
    <property type="match status" value="1"/>
</dbReference>
<dbReference type="OrthoDB" id="432544at2759"/>
<evidence type="ECO:0000256" key="2">
    <source>
        <dbReference type="SAM" id="SignalP"/>
    </source>
</evidence>
<dbReference type="PANTHER" id="PTHR11054">
    <property type="entry name" value="6-PHOSPHOGLUCONOLACTONASE"/>
    <property type="match status" value="1"/>
</dbReference>
<feature type="compositionally biased region" description="Low complexity" evidence="1">
    <location>
        <begin position="383"/>
        <end position="394"/>
    </location>
</feature>
<feature type="compositionally biased region" description="Polar residues" evidence="1">
    <location>
        <begin position="308"/>
        <end position="334"/>
    </location>
</feature>
<comment type="caution">
    <text evidence="4">The sequence shown here is derived from an EMBL/GenBank/DDBJ whole genome shotgun (WGS) entry which is preliminary data.</text>
</comment>
<dbReference type="Proteomes" id="UP000751190">
    <property type="component" value="Unassembled WGS sequence"/>
</dbReference>
<reference evidence="4" key="1">
    <citation type="submission" date="2021-05" db="EMBL/GenBank/DDBJ databases">
        <title>The genome of the haptophyte Pavlova lutheri (Diacronema luteri, Pavlovales) - a model for lipid biosynthesis in eukaryotic algae.</title>
        <authorList>
            <person name="Hulatt C.J."/>
            <person name="Posewitz M.C."/>
        </authorList>
    </citation>
    <scope>NUCLEOTIDE SEQUENCE</scope>
    <source>
        <strain evidence="4">NIVA-4/92</strain>
    </source>
</reference>
<keyword evidence="5" id="KW-1185">Reference proteome</keyword>
<feature type="compositionally biased region" description="Low complexity" evidence="1">
    <location>
        <begin position="351"/>
        <end position="374"/>
    </location>
</feature>
<dbReference type="InterPro" id="IPR037171">
    <property type="entry name" value="NagB/RpiA_transferase-like"/>
</dbReference>